<protein>
    <submittedName>
        <fullName evidence="1">Uncharacterized protein</fullName>
    </submittedName>
</protein>
<keyword evidence="2" id="KW-1185">Reference proteome</keyword>
<reference evidence="1" key="1">
    <citation type="submission" date="2023-11" db="EMBL/GenBank/DDBJ databases">
        <authorList>
            <person name="Poullet M."/>
        </authorList>
    </citation>
    <scope>NUCLEOTIDE SEQUENCE</scope>
    <source>
        <strain evidence="1">E1834</strain>
    </source>
</reference>
<comment type="caution">
    <text evidence="1">The sequence shown here is derived from an EMBL/GenBank/DDBJ whole genome shotgun (WGS) entry which is preliminary data.</text>
</comment>
<dbReference type="EMBL" id="CAVMJV010000107">
    <property type="protein sequence ID" value="CAK5100136.1"/>
    <property type="molecule type" value="Genomic_DNA"/>
</dbReference>
<sequence length="198" mass="22273">MAAIQQNTENSSSRPVSAVDNQINKNTNSPTPVIERRIATDGLRRKFSLSDSSQATLSERCVVVARQSDGFGLTVSGEHPLTVATLKPYGAAQLAGVREGDRILKVNGMLVSCSNFQEVIKMISGNSSILNKIKIIYKRQKKFFRNLHVKDSSIVTFCRAIRIETFCRFLYFFEILIYTYKIENTNSETHETQTKINT</sequence>
<gene>
    <name evidence="1" type="ORF">MENTE1834_LOCUS41991</name>
</gene>
<organism evidence="1 2">
    <name type="scientific">Meloidogyne enterolobii</name>
    <name type="common">Root-knot nematode worm</name>
    <name type="synonym">Meloidogyne mayaguensis</name>
    <dbReference type="NCBI Taxonomy" id="390850"/>
    <lineage>
        <taxon>Eukaryota</taxon>
        <taxon>Metazoa</taxon>
        <taxon>Ecdysozoa</taxon>
        <taxon>Nematoda</taxon>
        <taxon>Chromadorea</taxon>
        <taxon>Rhabditida</taxon>
        <taxon>Tylenchina</taxon>
        <taxon>Tylenchomorpha</taxon>
        <taxon>Tylenchoidea</taxon>
        <taxon>Meloidogynidae</taxon>
        <taxon>Meloidogyninae</taxon>
        <taxon>Meloidogyne</taxon>
    </lineage>
</organism>
<evidence type="ECO:0000313" key="2">
    <source>
        <dbReference type="Proteomes" id="UP001497535"/>
    </source>
</evidence>
<name>A0ACB1ARJ9_MELEN</name>
<proteinExistence type="predicted"/>
<accession>A0ACB1ARJ9</accession>
<evidence type="ECO:0000313" key="1">
    <source>
        <dbReference type="EMBL" id="CAK5100136.1"/>
    </source>
</evidence>
<dbReference type="Proteomes" id="UP001497535">
    <property type="component" value="Unassembled WGS sequence"/>
</dbReference>